<protein>
    <recommendedName>
        <fullName evidence="4">OTU domain-containing protein</fullName>
    </recommendedName>
</protein>
<dbReference type="AlphaFoldDB" id="A0A812KCS7"/>
<comment type="caution">
    <text evidence="2">The sequence shown here is derived from an EMBL/GenBank/DDBJ whole genome shotgun (WGS) entry which is preliminary data.</text>
</comment>
<accession>A0A812KCS7</accession>
<evidence type="ECO:0000313" key="2">
    <source>
        <dbReference type="EMBL" id="CAE7226673.1"/>
    </source>
</evidence>
<dbReference type="CDD" id="cd22744">
    <property type="entry name" value="OTU"/>
    <property type="match status" value="1"/>
</dbReference>
<proteinExistence type="predicted"/>
<reference evidence="2" key="1">
    <citation type="submission" date="2021-02" db="EMBL/GenBank/DDBJ databases">
        <authorList>
            <person name="Dougan E. K."/>
            <person name="Rhodes N."/>
            <person name="Thang M."/>
            <person name="Chan C."/>
        </authorList>
    </citation>
    <scope>NUCLEOTIDE SEQUENCE</scope>
</reference>
<evidence type="ECO:0000313" key="3">
    <source>
        <dbReference type="Proteomes" id="UP000604046"/>
    </source>
</evidence>
<dbReference type="OrthoDB" id="6701117at2759"/>
<feature type="region of interest" description="Disordered" evidence="1">
    <location>
        <begin position="474"/>
        <end position="493"/>
    </location>
</feature>
<evidence type="ECO:0000256" key="1">
    <source>
        <dbReference type="SAM" id="MobiDB-lite"/>
    </source>
</evidence>
<organism evidence="2 3">
    <name type="scientific">Symbiodinium natans</name>
    <dbReference type="NCBI Taxonomy" id="878477"/>
    <lineage>
        <taxon>Eukaryota</taxon>
        <taxon>Sar</taxon>
        <taxon>Alveolata</taxon>
        <taxon>Dinophyceae</taxon>
        <taxon>Suessiales</taxon>
        <taxon>Symbiodiniaceae</taxon>
        <taxon>Symbiodinium</taxon>
    </lineage>
</organism>
<evidence type="ECO:0008006" key="4">
    <source>
        <dbReference type="Google" id="ProtNLM"/>
    </source>
</evidence>
<dbReference type="EMBL" id="CAJNDS010000668">
    <property type="protein sequence ID" value="CAE7226673.1"/>
    <property type="molecule type" value="Genomic_DNA"/>
</dbReference>
<dbReference type="Proteomes" id="UP000604046">
    <property type="component" value="Unassembled WGS sequence"/>
</dbReference>
<name>A0A812KCS7_9DINO</name>
<gene>
    <name evidence="2" type="ORF">SNAT2548_LOCUS8851</name>
</gene>
<sequence>MNWVYKWVQLHNGEWCKASVVPLNAALPEWGKEPFVADCPVELAAKEKQETVRVVCPQEFLSAPDWQLVQSKPGRLLEEILPEGMWTRSFGWHAETREAAVIGFLKVPPSQTAEVLALSGERGVFFALGRPKAGTPAQSVRWLPRDDKVKPGTYLQTAKKHAEAASTSLTFRRGGRASLGLVGVAVPETAAEGLRKRWAARQVPKHWTPAQFQRMLELHQWRVPKDIQPPARPGGVWTFAAVRPESCKEDCFILALEEGRPLTIAPWKKTGNDRLRRLVPLKKRRALLRILMPGPHGVPVQDYGSNGGDCGLRCLAATQALRNGIPADQVQAKIAKLAQSLRVKVHLWLQENKGWRDAWSADPDSTESTEGGPCPNSAAGYLDSVARPTKWVDHYMCMAASRVLLCDIVVWKFVANQWKFMARIQPPSASKGPPVCLFLRHGHFTTLPSGVKMPPSWKDFEPTADEVVVSFHGGGRKGCRSTKSCEPADDSRSSNLSAWLRPVKRDRLVPEDAPGSFAPQGSDNASEENFSHWLRPVGPACDKARATAAASSKNTDRGSQAALTAWLRPVAKDAVNV</sequence>
<keyword evidence="3" id="KW-1185">Reference proteome</keyword>